<proteinExistence type="predicted"/>
<reference evidence="3 4" key="1">
    <citation type="journal article" date="2014" name="Nature">
        <title>An environmental bacterial taxon with a large and distinct metabolic repertoire.</title>
        <authorList>
            <person name="Wilson M.C."/>
            <person name="Mori T."/>
            <person name="Ruckert C."/>
            <person name="Uria A.R."/>
            <person name="Helf M.J."/>
            <person name="Takada K."/>
            <person name="Gernert C."/>
            <person name="Steffens U.A."/>
            <person name="Heycke N."/>
            <person name="Schmitt S."/>
            <person name="Rinke C."/>
            <person name="Helfrich E.J."/>
            <person name="Brachmann A.O."/>
            <person name="Gurgui C."/>
            <person name="Wakimoto T."/>
            <person name="Kracht M."/>
            <person name="Crusemann M."/>
            <person name="Hentschel U."/>
            <person name="Abe I."/>
            <person name="Matsunaga S."/>
            <person name="Kalinowski J."/>
            <person name="Takeyama H."/>
            <person name="Piel J."/>
        </authorList>
    </citation>
    <scope>NUCLEOTIDE SEQUENCE [LARGE SCALE GENOMIC DNA]</scope>
    <source>
        <strain evidence="4">TSY2</strain>
    </source>
</reference>
<dbReference type="AlphaFoldDB" id="W4M134"/>
<keyword evidence="4" id="KW-1185">Reference proteome</keyword>
<dbReference type="InterPro" id="IPR023374">
    <property type="entry name" value="AttH-like_dom_sf"/>
</dbReference>
<sequence length="378" mass="42664">MQYAKMMSKYGWLLFVLSWLAACGHAPEAPESPAQPGLQSILGGAETDGFDRAITVRTFHFPADHGPHPRYRIEWWYLTGSLQDDQGQFYGVQFTAFRRALAPPGPSPHANPWRTPQVYMAHIALSDTTTSRHLEDQRIVRAHPQLAGAQAQPFAVWVDGWRLASAGKAFLPLQLQAESASFGMDLVVSEGKPIVLQGEQGLSRKGEQQASYYYSMTRLHASGTLRVGERILNVHGHAWLDREWSTSVLSQDQVGWDWFALQLDQGVDVMIGQLRRQDGTRDPYDSGVRVDADGTYRVLQATDFTLTPLKYWRDDRGVRWPIRWRLTLAEPPGALVIQAAFPDQRMDTALVYWEGLVYVLDPDEHVIGRGYMELTGYH</sequence>
<dbReference type="PATRIC" id="fig|1429439.4.peg.5258"/>
<dbReference type="Pfam" id="PF17186">
    <property type="entry name" value="Lipocalin_9"/>
    <property type="match status" value="1"/>
</dbReference>
<keyword evidence="1" id="KW-0732">Signal</keyword>
<evidence type="ECO:0000256" key="1">
    <source>
        <dbReference type="SAM" id="SignalP"/>
    </source>
</evidence>
<feature type="signal peptide" evidence="1">
    <location>
        <begin position="1"/>
        <end position="21"/>
    </location>
</feature>
<dbReference type="EMBL" id="AZHX01001320">
    <property type="protein sequence ID" value="ETX04054.1"/>
    <property type="molecule type" value="Genomic_DNA"/>
</dbReference>
<evidence type="ECO:0000313" key="4">
    <source>
        <dbReference type="Proteomes" id="UP000019140"/>
    </source>
</evidence>
<dbReference type="SUPFAM" id="SSF159245">
    <property type="entry name" value="AttH-like"/>
    <property type="match status" value="1"/>
</dbReference>
<accession>W4M134</accession>
<feature type="chain" id="PRO_5004845031" description="AttH domain-containing protein" evidence="1">
    <location>
        <begin position="22"/>
        <end position="378"/>
    </location>
</feature>
<gene>
    <name evidence="3" type="ORF">ETSY2_31025</name>
</gene>
<dbReference type="Proteomes" id="UP000019140">
    <property type="component" value="Unassembled WGS sequence"/>
</dbReference>
<dbReference type="PANTHER" id="PTHR38591:SF1">
    <property type="entry name" value="BLL1000 PROTEIN"/>
    <property type="match status" value="1"/>
</dbReference>
<dbReference type="PANTHER" id="PTHR38591">
    <property type="entry name" value="HYDROLASE"/>
    <property type="match status" value="1"/>
</dbReference>
<evidence type="ECO:0000313" key="3">
    <source>
        <dbReference type="EMBL" id="ETX04054.1"/>
    </source>
</evidence>
<dbReference type="PROSITE" id="PS51257">
    <property type="entry name" value="PROKAR_LIPOPROTEIN"/>
    <property type="match status" value="1"/>
</dbReference>
<dbReference type="InterPro" id="IPR010791">
    <property type="entry name" value="AttH_dom"/>
</dbReference>
<feature type="domain" description="AttH" evidence="2">
    <location>
        <begin position="73"/>
        <end position="246"/>
    </location>
</feature>
<evidence type="ECO:0000259" key="2">
    <source>
        <dbReference type="Pfam" id="PF07143"/>
    </source>
</evidence>
<dbReference type="Pfam" id="PF07143">
    <property type="entry name" value="CrtC"/>
    <property type="match status" value="1"/>
</dbReference>
<comment type="caution">
    <text evidence="3">The sequence shown here is derived from an EMBL/GenBank/DDBJ whole genome shotgun (WGS) entry which is preliminary data.</text>
</comment>
<dbReference type="Gene3D" id="2.40.370.10">
    <property type="entry name" value="AttH-like domain"/>
    <property type="match status" value="2"/>
</dbReference>
<protein>
    <recommendedName>
        <fullName evidence="2">AttH domain-containing protein</fullName>
    </recommendedName>
</protein>
<organism evidence="3 4">
    <name type="scientific">Candidatus Entotheonella gemina</name>
    <dbReference type="NCBI Taxonomy" id="1429439"/>
    <lineage>
        <taxon>Bacteria</taxon>
        <taxon>Pseudomonadati</taxon>
        <taxon>Nitrospinota/Tectimicrobiota group</taxon>
        <taxon>Candidatus Tectimicrobiota</taxon>
        <taxon>Candidatus Entotheonellia</taxon>
        <taxon>Candidatus Entotheonellales</taxon>
        <taxon>Candidatus Entotheonellaceae</taxon>
        <taxon>Candidatus Entotheonella</taxon>
    </lineage>
</organism>
<dbReference type="HOGENOM" id="CLU_040626_0_0_7"/>
<name>W4M134_9BACT</name>